<evidence type="ECO:0000313" key="4">
    <source>
        <dbReference type="Proteomes" id="UP000308760"/>
    </source>
</evidence>
<dbReference type="EMBL" id="STGY01000005">
    <property type="protein sequence ID" value="THV43278.1"/>
    <property type="molecule type" value="Genomic_DNA"/>
</dbReference>
<name>A0A4S8QFT2_9ACTN</name>
<dbReference type="InterPro" id="IPR036457">
    <property type="entry name" value="PPM-type-like_dom_sf"/>
</dbReference>
<evidence type="ECO:0000259" key="2">
    <source>
        <dbReference type="Pfam" id="PF13672"/>
    </source>
</evidence>
<dbReference type="Pfam" id="PF13672">
    <property type="entry name" value="PP2C_2"/>
    <property type="match status" value="1"/>
</dbReference>
<gene>
    <name evidence="3" type="ORF">FAB82_02090</name>
</gene>
<sequence length="536" mass="57535">MTDRRLDLATPAPRAAWGDREGPWIPDTIGRTARAAEAAWKPDPDPRFPDTVLDHGTVGDITAMACAARGAKHRFEGTSREDAAIAVEAVGSWALAAVADGVGSVHDSRLASEEAVRVFARYMSRRIADSGERALTQGSGLFGEINRALGKLTGPKTTLTVAVVAAHPDGTGRYPFWAASVGDSPAYLISEGETHGLLIAEREDEFGTATAALPNHDIANVFKQIRGELLPGEALMLVSDGIGDLMASEGPQRYFADNWGLVPSPLDLMRQVQVRSRGFDDDRSAAVLWAVPENADKAPSLRPSAAMKPGGPVVRDVELSAAQTRGLEVRAAAARGAVAAAEGRARRSRVSLLEYGDRLVAIATAPVRPDAAEAADLWARTFKETADNRPLLDPFEDWWAPRVWTQALRSLSEKDPNFDSGAVAATILCVEPASDGMVDYTLSHSAGLSASIAGAGLHRELAELRSPEHHHDYGEHELWIYSDRLAEDQTLLLTYGIDPACIAEADSRPGPLQTFDVVDRETGDDDQFMVAVWGAR</sequence>
<organism evidence="3 4">
    <name type="scientific">Glycomyces buryatensis</name>
    <dbReference type="NCBI Taxonomy" id="2570927"/>
    <lineage>
        <taxon>Bacteria</taxon>
        <taxon>Bacillati</taxon>
        <taxon>Actinomycetota</taxon>
        <taxon>Actinomycetes</taxon>
        <taxon>Glycomycetales</taxon>
        <taxon>Glycomycetaceae</taxon>
        <taxon>Glycomyces</taxon>
    </lineage>
</organism>
<feature type="domain" description="PPM-type phosphatase" evidence="2">
    <location>
        <begin position="69"/>
        <end position="257"/>
    </location>
</feature>
<evidence type="ECO:0000313" key="3">
    <source>
        <dbReference type="EMBL" id="THV43278.1"/>
    </source>
</evidence>
<accession>A0A4S8QFT2</accession>
<keyword evidence="4" id="KW-1185">Reference proteome</keyword>
<dbReference type="AlphaFoldDB" id="A0A4S8QFT2"/>
<protein>
    <submittedName>
        <fullName evidence="3">Protein phosphatase 2C domain-containing protein</fullName>
    </submittedName>
</protein>
<feature type="region of interest" description="Disordered" evidence="1">
    <location>
        <begin position="1"/>
        <end position="21"/>
    </location>
</feature>
<dbReference type="Gene3D" id="3.60.40.10">
    <property type="entry name" value="PPM-type phosphatase domain"/>
    <property type="match status" value="1"/>
</dbReference>
<dbReference type="Proteomes" id="UP000308760">
    <property type="component" value="Unassembled WGS sequence"/>
</dbReference>
<dbReference type="InterPro" id="IPR001932">
    <property type="entry name" value="PPM-type_phosphatase-like_dom"/>
</dbReference>
<dbReference type="RefSeq" id="WP_136532883.1">
    <property type="nucleotide sequence ID" value="NZ_STGY01000005.1"/>
</dbReference>
<dbReference type="SUPFAM" id="SSF81606">
    <property type="entry name" value="PP2C-like"/>
    <property type="match status" value="1"/>
</dbReference>
<dbReference type="OrthoDB" id="491589at2"/>
<comment type="caution">
    <text evidence="3">The sequence shown here is derived from an EMBL/GenBank/DDBJ whole genome shotgun (WGS) entry which is preliminary data.</text>
</comment>
<proteinExistence type="predicted"/>
<reference evidence="3 4" key="2">
    <citation type="submission" date="2019-05" db="EMBL/GenBank/DDBJ databases">
        <title>Glycomyces buryatensis sp. nov.</title>
        <authorList>
            <person name="Nikitina E."/>
        </authorList>
    </citation>
    <scope>NUCLEOTIDE SEQUENCE [LARGE SCALE GENOMIC DNA]</scope>
    <source>
        <strain evidence="3 4">18</strain>
    </source>
</reference>
<evidence type="ECO:0000256" key="1">
    <source>
        <dbReference type="SAM" id="MobiDB-lite"/>
    </source>
</evidence>
<reference evidence="4" key="1">
    <citation type="submission" date="2019-04" db="EMBL/GenBank/DDBJ databases">
        <title>Nocardioides xinjiangensis sp. nov.</title>
        <authorList>
            <person name="Liu S."/>
        </authorList>
    </citation>
    <scope>NUCLEOTIDE SEQUENCE [LARGE SCALE GENOMIC DNA]</scope>
    <source>
        <strain evidence="4">18</strain>
    </source>
</reference>